<feature type="domain" description="F-box" evidence="1">
    <location>
        <begin position="20"/>
        <end position="49"/>
    </location>
</feature>
<evidence type="ECO:0000259" key="1">
    <source>
        <dbReference type="Pfam" id="PF00646"/>
    </source>
</evidence>
<dbReference type="InterPro" id="IPR036047">
    <property type="entry name" value="F-box-like_dom_sf"/>
</dbReference>
<reference evidence="3 4" key="1">
    <citation type="submission" date="2021-05" db="EMBL/GenBank/DDBJ databases">
        <title>Genome Assembly of Synthetic Allotetraploid Brassica napus Reveals Homoeologous Exchanges between Subgenomes.</title>
        <authorList>
            <person name="Davis J.T."/>
        </authorList>
    </citation>
    <scope>NUCLEOTIDE SEQUENCE [LARGE SCALE GENOMIC DNA]</scope>
    <source>
        <strain evidence="4">cv. Da-Ae</strain>
        <tissue evidence="3">Seedling</tissue>
    </source>
</reference>
<proteinExistence type="predicted"/>
<gene>
    <name evidence="3" type="ORF">HID58_033608</name>
</gene>
<evidence type="ECO:0000313" key="3">
    <source>
        <dbReference type="EMBL" id="KAH0910287.1"/>
    </source>
</evidence>
<feature type="domain" description="F-box associated beta-propeller type 1" evidence="2">
    <location>
        <begin position="156"/>
        <end position="298"/>
    </location>
</feature>
<protein>
    <recommendedName>
        <fullName evidence="5">F-box domain-containing protein</fullName>
    </recommendedName>
</protein>
<dbReference type="PANTHER" id="PTHR31672:SF13">
    <property type="entry name" value="F-BOX PROTEIN CPR30-LIKE"/>
    <property type="match status" value="1"/>
</dbReference>
<accession>A0ABQ8BZQ6</accession>
<evidence type="ECO:0000313" key="4">
    <source>
        <dbReference type="Proteomes" id="UP000824890"/>
    </source>
</evidence>
<dbReference type="SUPFAM" id="SSF81383">
    <property type="entry name" value="F-box domain"/>
    <property type="match status" value="1"/>
</dbReference>
<keyword evidence="4" id="KW-1185">Reference proteome</keyword>
<dbReference type="PANTHER" id="PTHR31672">
    <property type="entry name" value="BNACNNG10540D PROTEIN"/>
    <property type="match status" value="1"/>
</dbReference>
<comment type="caution">
    <text evidence="3">The sequence shown here is derived from an EMBL/GenBank/DDBJ whole genome shotgun (WGS) entry which is preliminary data.</text>
</comment>
<sequence>MMKGNQTKKNRQKKKSDSYPNDIVEEVLVRLPVISHTRFKTVSKDWRSLMGFGERYASQHNKNPKLFCVCDDLVNHNDTGDKNGFSRPSLNTVTEIQEIHRYLEISESCDGLVSDFILTIQTRVWSLLTFHVWNQISSVLLLGYGLGKTPLREDDKKWRFVSTAALDHHYILHSQRPAFANGSFYWLTGDEEGYLTTQTKLIVFDIHMEMFQVTETPPFVTRDTCGDKIGVCNLDGRLCVSELKADCKQEFSWRVKDQLWEKILSVDLNSTSTWFGGVTSQPLTPLAILKDDKKVILSLSYHDNLVSFDLDPHSTVYHLYLSCYYGLAVPYFSTNLKHLGEPKHMGLGYLSHWIISLAVDKKLRPLRLLVFQAVFYYTWKESNSRLHNNIHKPAHSLIKEIHLQIRARLLGLDRETLTKTASSHHLSFKHTPSKQAIDALTKTCFISVSIFKYGHSFKPCNQKLFTWKLI</sequence>
<dbReference type="InterPro" id="IPR001810">
    <property type="entry name" value="F-box_dom"/>
</dbReference>
<name>A0ABQ8BZQ6_BRANA</name>
<dbReference type="Proteomes" id="UP000824890">
    <property type="component" value="Unassembled WGS sequence"/>
</dbReference>
<dbReference type="EMBL" id="JAGKQM010000009">
    <property type="protein sequence ID" value="KAH0910287.1"/>
    <property type="molecule type" value="Genomic_DNA"/>
</dbReference>
<evidence type="ECO:0008006" key="5">
    <source>
        <dbReference type="Google" id="ProtNLM"/>
    </source>
</evidence>
<dbReference type="Pfam" id="PF00646">
    <property type="entry name" value="F-box"/>
    <property type="match status" value="1"/>
</dbReference>
<dbReference type="InterPro" id="IPR050796">
    <property type="entry name" value="SCF_F-box_component"/>
</dbReference>
<dbReference type="InterPro" id="IPR006527">
    <property type="entry name" value="F-box-assoc_dom_typ1"/>
</dbReference>
<organism evidence="3 4">
    <name type="scientific">Brassica napus</name>
    <name type="common">Rape</name>
    <dbReference type="NCBI Taxonomy" id="3708"/>
    <lineage>
        <taxon>Eukaryota</taxon>
        <taxon>Viridiplantae</taxon>
        <taxon>Streptophyta</taxon>
        <taxon>Embryophyta</taxon>
        <taxon>Tracheophyta</taxon>
        <taxon>Spermatophyta</taxon>
        <taxon>Magnoliopsida</taxon>
        <taxon>eudicotyledons</taxon>
        <taxon>Gunneridae</taxon>
        <taxon>Pentapetalae</taxon>
        <taxon>rosids</taxon>
        <taxon>malvids</taxon>
        <taxon>Brassicales</taxon>
        <taxon>Brassicaceae</taxon>
        <taxon>Brassiceae</taxon>
        <taxon>Brassica</taxon>
    </lineage>
</organism>
<dbReference type="Pfam" id="PF07734">
    <property type="entry name" value="FBA_1"/>
    <property type="match status" value="1"/>
</dbReference>
<evidence type="ECO:0000259" key="2">
    <source>
        <dbReference type="Pfam" id="PF07734"/>
    </source>
</evidence>